<dbReference type="InterPro" id="IPR039647">
    <property type="entry name" value="EF_hand_pair_protein_CML-like"/>
</dbReference>
<gene>
    <name evidence="7" type="ORF">PVAP13_5NG629200</name>
</gene>
<evidence type="ECO:0000313" key="8">
    <source>
        <dbReference type="Proteomes" id="UP000823388"/>
    </source>
</evidence>
<keyword evidence="2" id="KW-0479">Metal-binding</keyword>
<accession>A0A8T0SC20</accession>
<dbReference type="OrthoDB" id="691152at2759"/>
<dbReference type="EMBL" id="CM029046">
    <property type="protein sequence ID" value="KAG2594186.1"/>
    <property type="molecule type" value="Genomic_DNA"/>
</dbReference>
<dbReference type="PROSITE" id="PS50222">
    <property type="entry name" value="EF_HAND_2"/>
    <property type="match status" value="2"/>
</dbReference>
<evidence type="ECO:0000256" key="3">
    <source>
        <dbReference type="ARBA" id="ARBA00022737"/>
    </source>
</evidence>
<dbReference type="SMART" id="SM00054">
    <property type="entry name" value="EFh"/>
    <property type="match status" value="2"/>
</dbReference>
<dbReference type="PROSITE" id="PS00018">
    <property type="entry name" value="EF_HAND_1"/>
    <property type="match status" value="2"/>
</dbReference>
<evidence type="ECO:0000313" key="7">
    <source>
        <dbReference type="EMBL" id="KAG2594186.1"/>
    </source>
</evidence>
<dbReference type="GO" id="GO:0005509">
    <property type="term" value="F:calcium ion binding"/>
    <property type="evidence" value="ECO:0007669"/>
    <property type="project" value="InterPro"/>
</dbReference>
<evidence type="ECO:0000256" key="2">
    <source>
        <dbReference type="ARBA" id="ARBA00022723"/>
    </source>
</evidence>
<name>A0A8T0SC20_PANVG</name>
<feature type="region of interest" description="Disordered" evidence="5">
    <location>
        <begin position="1"/>
        <end position="70"/>
    </location>
</feature>
<feature type="domain" description="EF-hand" evidence="6">
    <location>
        <begin position="108"/>
        <end position="143"/>
    </location>
</feature>
<dbReference type="Proteomes" id="UP000823388">
    <property type="component" value="Chromosome 5N"/>
</dbReference>
<reference evidence="7" key="1">
    <citation type="submission" date="2020-05" db="EMBL/GenBank/DDBJ databases">
        <title>WGS assembly of Panicum virgatum.</title>
        <authorList>
            <person name="Lovell J.T."/>
            <person name="Jenkins J."/>
            <person name="Shu S."/>
            <person name="Juenger T.E."/>
            <person name="Schmutz J."/>
        </authorList>
    </citation>
    <scope>NUCLEOTIDE SEQUENCE</scope>
    <source>
        <strain evidence="7">AP13</strain>
    </source>
</reference>
<sequence>MKLSVQSLARKLSLPSPKRSWSSGGKKDGSGKRSLSRSEAPSFASASSSSSDDALARSSTPRSVLPLSPAEIPRRELEAVLRRLGHGEPSDDELDAVAAMAAQPPAPGGEDDLMEAFRVFDADGDGRITAEELRAFMEAILGAEGCSLDDCRRMIGGVDADGDGFVGFQDFARMMMNAADAPATTFL</sequence>
<evidence type="ECO:0000259" key="6">
    <source>
        <dbReference type="PROSITE" id="PS50222"/>
    </source>
</evidence>
<comment type="caution">
    <text evidence="7">The sequence shown here is derived from an EMBL/GenBank/DDBJ whole genome shotgun (WGS) entry which is preliminary data.</text>
</comment>
<dbReference type="SUPFAM" id="SSF47473">
    <property type="entry name" value="EF-hand"/>
    <property type="match status" value="1"/>
</dbReference>
<feature type="compositionally biased region" description="Low complexity" evidence="5">
    <location>
        <begin position="37"/>
        <end position="59"/>
    </location>
</feature>
<feature type="domain" description="EF-hand" evidence="6">
    <location>
        <begin position="146"/>
        <end position="181"/>
    </location>
</feature>
<evidence type="ECO:0000256" key="4">
    <source>
        <dbReference type="ARBA" id="ARBA00022837"/>
    </source>
</evidence>
<protein>
    <recommendedName>
        <fullName evidence="6">EF-hand domain-containing protein</fullName>
    </recommendedName>
</protein>
<keyword evidence="8" id="KW-1185">Reference proteome</keyword>
<dbReference type="CDD" id="cd00051">
    <property type="entry name" value="EFh"/>
    <property type="match status" value="1"/>
</dbReference>
<dbReference type="Gene3D" id="1.10.238.10">
    <property type="entry name" value="EF-hand"/>
    <property type="match status" value="1"/>
</dbReference>
<keyword evidence="4" id="KW-0106">Calcium</keyword>
<dbReference type="PANTHER" id="PTHR10891">
    <property type="entry name" value="EF-HAND CALCIUM-BINDING DOMAIN CONTAINING PROTEIN"/>
    <property type="match status" value="1"/>
</dbReference>
<organism evidence="7 8">
    <name type="scientific">Panicum virgatum</name>
    <name type="common">Blackwell switchgrass</name>
    <dbReference type="NCBI Taxonomy" id="38727"/>
    <lineage>
        <taxon>Eukaryota</taxon>
        <taxon>Viridiplantae</taxon>
        <taxon>Streptophyta</taxon>
        <taxon>Embryophyta</taxon>
        <taxon>Tracheophyta</taxon>
        <taxon>Spermatophyta</taxon>
        <taxon>Magnoliopsida</taxon>
        <taxon>Liliopsida</taxon>
        <taxon>Poales</taxon>
        <taxon>Poaceae</taxon>
        <taxon>PACMAD clade</taxon>
        <taxon>Panicoideae</taxon>
        <taxon>Panicodae</taxon>
        <taxon>Paniceae</taxon>
        <taxon>Panicinae</taxon>
        <taxon>Panicum</taxon>
        <taxon>Panicum sect. Hiantes</taxon>
    </lineage>
</organism>
<dbReference type="InterPro" id="IPR011992">
    <property type="entry name" value="EF-hand-dom_pair"/>
</dbReference>
<comment type="function">
    <text evidence="1">Potential calcium sensor.</text>
</comment>
<dbReference type="FunFam" id="1.10.238.10:FF:000089">
    <property type="entry name" value="calmodulin-like protein 3"/>
    <property type="match status" value="1"/>
</dbReference>
<evidence type="ECO:0000256" key="5">
    <source>
        <dbReference type="SAM" id="MobiDB-lite"/>
    </source>
</evidence>
<keyword evidence="3" id="KW-0677">Repeat</keyword>
<dbReference type="Pfam" id="PF13499">
    <property type="entry name" value="EF-hand_7"/>
    <property type="match status" value="1"/>
</dbReference>
<proteinExistence type="predicted"/>
<dbReference type="InterPro" id="IPR002048">
    <property type="entry name" value="EF_hand_dom"/>
</dbReference>
<dbReference type="AlphaFoldDB" id="A0A8T0SC20"/>
<evidence type="ECO:0000256" key="1">
    <source>
        <dbReference type="ARBA" id="ARBA00003291"/>
    </source>
</evidence>
<dbReference type="InterPro" id="IPR018247">
    <property type="entry name" value="EF_Hand_1_Ca_BS"/>
</dbReference>